<dbReference type="Gene3D" id="3.30.70.100">
    <property type="match status" value="1"/>
</dbReference>
<organism evidence="7 8">
    <name type="scientific">Phaeocystidibacter marisrubri</name>
    <dbReference type="NCBI Taxonomy" id="1577780"/>
    <lineage>
        <taxon>Bacteria</taxon>
        <taxon>Pseudomonadati</taxon>
        <taxon>Bacteroidota</taxon>
        <taxon>Flavobacteriia</taxon>
        <taxon>Flavobacteriales</taxon>
        <taxon>Phaeocystidibacteraceae</taxon>
        <taxon>Phaeocystidibacter</taxon>
    </lineage>
</organism>
<comment type="catalytic activity">
    <reaction evidence="3 4">
        <text>an acyl phosphate + H2O = a carboxylate + phosphate + H(+)</text>
        <dbReference type="Rhea" id="RHEA:14965"/>
        <dbReference type="ChEBI" id="CHEBI:15377"/>
        <dbReference type="ChEBI" id="CHEBI:15378"/>
        <dbReference type="ChEBI" id="CHEBI:29067"/>
        <dbReference type="ChEBI" id="CHEBI:43474"/>
        <dbReference type="ChEBI" id="CHEBI:59918"/>
        <dbReference type="EC" id="3.6.1.7"/>
    </reaction>
</comment>
<dbReference type="PANTHER" id="PTHR47268">
    <property type="entry name" value="ACYLPHOSPHATASE"/>
    <property type="match status" value="1"/>
</dbReference>
<dbReference type="PRINTS" id="PR00112">
    <property type="entry name" value="ACYLPHPHTASE"/>
</dbReference>
<dbReference type="RefSeq" id="WP_151693643.1">
    <property type="nucleotide sequence ID" value="NZ_BMGX01000001.1"/>
</dbReference>
<reference evidence="7 8" key="1">
    <citation type="submission" date="2019-10" db="EMBL/GenBank/DDBJ databases">
        <title>Genome sequence of Phaeocystidibacter marisrubri JCM30614 (type strain).</title>
        <authorList>
            <person name="Bowman J.P."/>
        </authorList>
    </citation>
    <scope>NUCLEOTIDE SEQUENCE [LARGE SCALE GENOMIC DNA]</scope>
    <source>
        <strain evidence="7 8">JCM 30614</strain>
    </source>
</reference>
<evidence type="ECO:0000256" key="1">
    <source>
        <dbReference type="ARBA" id="ARBA00005614"/>
    </source>
</evidence>
<evidence type="ECO:0000313" key="8">
    <source>
        <dbReference type="Proteomes" id="UP000484164"/>
    </source>
</evidence>
<dbReference type="EMBL" id="WBVQ01000002">
    <property type="protein sequence ID" value="KAB2816215.1"/>
    <property type="molecule type" value="Genomic_DNA"/>
</dbReference>
<dbReference type="InterPro" id="IPR017968">
    <property type="entry name" value="Acylphosphatase_CS"/>
</dbReference>
<feature type="domain" description="Acylphosphatase-like" evidence="6">
    <location>
        <begin position="4"/>
        <end position="91"/>
    </location>
</feature>
<dbReference type="PANTHER" id="PTHR47268:SF4">
    <property type="entry name" value="ACYLPHOSPHATASE"/>
    <property type="match status" value="1"/>
</dbReference>
<dbReference type="OrthoDB" id="9808093at2"/>
<dbReference type="Proteomes" id="UP000484164">
    <property type="component" value="Unassembled WGS sequence"/>
</dbReference>
<dbReference type="EC" id="3.6.1.7" evidence="2 4"/>
<keyword evidence="8" id="KW-1185">Reference proteome</keyword>
<dbReference type="AlphaFoldDB" id="A0A6L3ZEF4"/>
<dbReference type="GO" id="GO:0003998">
    <property type="term" value="F:acylphosphatase activity"/>
    <property type="evidence" value="ECO:0007669"/>
    <property type="project" value="UniProtKB-EC"/>
</dbReference>
<dbReference type="SUPFAM" id="SSF54975">
    <property type="entry name" value="Acylphosphatase/BLUF domain-like"/>
    <property type="match status" value="1"/>
</dbReference>
<dbReference type="InterPro" id="IPR001792">
    <property type="entry name" value="Acylphosphatase-like_dom"/>
</dbReference>
<comment type="caution">
    <text evidence="7">The sequence shown here is derived from an EMBL/GenBank/DDBJ whole genome shotgun (WGS) entry which is preliminary data.</text>
</comment>
<keyword evidence="4" id="KW-0378">Hydrolase</keyword>
<evidence type="ECO:0000256" key="4">
    <source>
        <dbReference type="PROSITE-ProRule" id="PRU00520"/>
    </source>
</evidence>
<comment type="similarity">
    <text evidence="1 5">Belongs to the acylphosphatase family.</text>
</comment>
<gene>
    <name evidence="7" type="ORF">F8C82_11045</name>
</gene>
<sequence>MTKRWRIKVRGKVQGVFYRVSTAEKATALGLVGWVKNEPDGSVLLEVEGDDSPLTAFVNWLSEGPPMAVVIGVDQSEIAVLGSEYKFEVRY</sequence>
<accession>A0A6L3ZEF4</accession>
<feature type="active site" evidence="4">
    <location>
        <position position="19"/>
    </location>
</feature>
<evidence type="ECO:0000256" key="5">
    <source>
        <dbReference type="RuleBase" id="RU004168"/>
    </source>
</evidence>
<evidence type="ECO:0000256" key="2">
    <source>
        <dbReference type="ARBA" id="ARBA00012150"/>
    </source>
</evidence>
<dbReference type="Pfam" id="PF00708">
    <property type="entry name" value="Acylphosphatase"/>
    <property type="match status" value="1"/>
</dbReference>
<dbReference type="InterPro" id="IPR036046">
    <property type="entry name" value="Acylphosphatase-like_dom_sf"/>
</dbReference>
<evidence type="ECO:0000313" key="7">
    <source>
        <dbReference type="EMBL" id="KAB2816215.1"/>
    </source>
</evidence>
<dbReference type="PROSITE" id="PS51160">
    <property type="entry name" value="ACYLPHOSPHATASE_3"/>
    <property type="match status" value="1"/>
</dbReference>
<dbReference type="InterPro" id="IPR020456">
    <property type="entry name" value="Acylphosphatase"/>
</dbReference>
<proteinExistence type="inferred from homology"/>
<protein>
    <recommendedName>
        <fullName evidence="2 4">acylphosphatase</fullName>
        <ecNumber evidence="2 4">3.6.1.7</ecNumber>
    </recommendedName>
</protein>
<evidence type="ECO:0000256" key="3">
    <source>
        <dbReference type="ARBA" id="ARBA00047645"/>
    </source>
</evidence>
<name>A0A6L3ZEF4_9FLAO</name>
<evidence type="ECO:0000259" key="6">
    <source>
        <dbReference type="PROSITE" id="PS51160"/>
    </source>
</evidence>
<dbReference type="PROSITE" id="PS00151">
    <property type="entry name" value="ACYLPHOSPHATASE_2"/>
    <property type="match status" value="1"/>
</dbReference>
<feature type="active site" evidence="4">
    <location>
        <position position="37"/>
    </location>
</feature>